<evidence type="ECO:0000256" key="7">
    <source>
        <dbReference type="ARBA" id="ARBA00023163"/>
    </source>
</evidence>
<dbReference type="GO" id="GO:0003682">
    <property type="term" value="F:chromatin binding"/>
    <property type="evidence" value="ECO:0007669"/>
    <property type="project" value="TreeGrafter"/>
</dbReference>
<dbReference type="AlphaFoldDB" id="A0A7K4VN51"/>
<evidence type="ECO:0000256" key="13">
    <source>
        <dbReference type="SAM" id="MobiDB-lite"/>
    </source>
</evidence>
<dbReference type="PROSITE" id="PS50105">
    <property type="entry name" value="SAM_DOMAIN"/>
    <property type="match status" value="1"/>
</dbReference>
<feature type="non-terminal residue" evidence="15">
    <location>
        <position position="1"/>
    </location>
</feature>
<feature type="compositionally biased region" description="Low complexity" evidence="13">
    <location>
        <begin position="510"/>
        <end position="532"/>
    </location>
</feature>
<dbReference type="PROSITE" id="PS51079">
    <property type="entry name" value="MBT"/>
    <property type="match status" value="2"/>
</dbReference>
<evidence type="ECO:0000256" key="5">
    <source>
        <dbReference type="ARBA" id="ARBA00022737"/>
    </source>
</evidence>
<keyword evidence="8" id="KW-0539">Nucleus</keyword>
<dbReference type="GO" id="GO:0045892">
    <property type="term" value="P:negative regulation of DNA-templated transcription"/>
    <property type="evidence" value="ECO:0007669"/>
    <property type="project" value="TreeGrafter"/>
</dbReference>
<dbReference type="SMART" id="SM00561">
    <property type="entry name" value="MBT"/>
    <property type="match status" value="2"/>
</dbReference>
<keyword evidence="7" id="KW-0804">Transcription</keyword>
<evidence type="ECO:0000256" key="11">
    <source>
        <dbReference type="ARBA" id="ARBA00077724"/>
    </source>
</evidence>
<dbReference type="Pfam" id="PF00536">
    <property type="entry name" value="SAM_1"/>
    <property type="match status" value="1"/>
</dbReference>
<evidence type="ECO:0000256" key="2">
    <source>
        <dbReference type="ARBA" id="ARBA00008469"/>
    </source>
</evidence>
<dbReference type="SUPFAM" id="SSF47769">
    <property type="entry name" value="SAM/Pointed domain"/>
    <property type="match status" value="1"/>
</dbReference>
<dbReference type="InterPro" id="IPR047531">
    <property type="entry name" value="SAM_Scm-like"/>
</dbReference>
<dbReference type="InterPro" id="IPR004092">
    <property type="entry name" value="Mbt"/>
</dbReference>
<dbReference type="CDD" id="cd20108">
    <property type="entry name" value="MBT_SCMH1_rpt2"/>
    <property type="match status" value="1"/>
</dbReference>
<dbReference type="Gene3D" id="2.30.30.140">
    <property type="match status" value="2"/>
</dbReference>
<keyword evidence="4" id="KW-0678">Repressor</keyword>
<evidence type="ECO:0000256" key="8">
    <source>
        <dbReference type="ARBA" id="ARBA00023242"/>
    </source>
</evidence>
<dbReference type="InterPro" id="IPR001660">
    <property type="entry name" value="SAM"/>
</dbReference>
<feature type="repeat" description="MBT" evidence="12">
    <location>
        <begin position="3"/>
        <end position="101"/>
    </location>
</feature>
<keyword evidence="5" id="KW-0677">Repeat</keyword>
<dbReference type="Gene3D" id="3.90.1150.190">
    <property type="entry name" value="SLED domain"/>
    <property type="match status" value="1"/>
</dbReference>
<evidence type="ECO:0000256" key="10">
    <source>
        <dbReference type="ARBA" id="ARBA00072935"/>
    </source>
</evidence>
<dbReference type="Proteomes" id="UP000580681">
    <property type="component" value="Unassembled WGS sequence"/>
</dbReference>
<feature type="non-terminal residue" evidence="15">
    <location>
        <position position="647"/>
    </location>
</feature>
<feature type="repeat" description="MBT" evidence="12">
    <location>
        <begin position="109"/>
        <end position="210"/>
    </location>
</feature>
<keyword evidence="6" id="KW-0805">Transcription regulation</keyword>
<feature type="compositionally biased region" description="Basic residues" evidence="13">
    <location>
        <begin position="246"/>
        <end position="258"/>
    </location>
</feature>
<feature type="compositionally biased region" description="Low complexity" evidence="13">
    <location>
        <begin position="300"/>
        <end position="318"/>
    </location>
</feature>
<dbReference type="FunFam" id="3.90.1150.190:FF:000001">
    <property type="entry name" value="Polycomb protein scmh1 isoform 4"/>
    <property type="match status" value="1"/>
</dbReference>
<name>A0A7K4VN51_9EMBE</name>
<dbReference type="InterPro" id="IPR021987">
    <property type="entry name" value="SLED"/>
</dbReference>
<dbReference type="GO" id="GO:0005634">
    <property type="term" value="C:nucleus"/>
    <property type="evidence" value="ECO:0007669"/>
    <property type="project" value="UniProtKB-SubCell"/>
</dbReference>
<dbReference type="FunFam" id="1.10.150.50:FF:000018">
    <property type="entry name" value="Polycomb protein scmh1 isoform 4"/>
    <property type="match status" value="1"/>
</dbReference>
<comment type="function">
    <text evidence="9">Associates with Polycomb group (PcG) multiprotein complexes; the complex class is required to maintain the transcriptionally repressive state of some genes.</text>
</comment>
<gene>
    <name evidence="15" type="primary">Scmh1</name>
    <name evidence="15" type="ORF">EMBFUC_R03985</name>
</gene>
<dbReference type="EMBL" id="VYZJ01001222">
    <property type="protein sequence ID" value="NWR23363.1"/>
    <property type="molecule type" value="Genomic_DNA"/>
</dbReference>
<evidence type="ECO:0000256" key="4">
    <source>
        <dbReference type="ARBA" id="ARBA00022491"/>
    </source>
</evidence>
<dbReference type="InterPro" id="IPR013761">
    <property type="entry name" value="SAM/pointed_sf"/>
</dbReference>
<dbReference type="Pfam" id="PF12140">
    <property type="entry name" value="SLED"/>
    <property type="match status" value="1"/>
</dbReference>
<dbReference type="Pfam" id="PF17208">
    <property type="entry name" value="RBR"/>
    <property type="match status" value="1"/>
</dbReference>
<dbReference type="SMART" id="SM00454">
    <property type="entry name" value="SAM"/>
    <property type="match status" value="1"/>
</dbReference>
<evidence type="ECO:0000256" key="1">
    <source>
        <dbReference type="ARBA" id="ARBA00004123"/>
    </source>
</evidence>
<dbReference type="Pfam" id="PF02820">
    <property type="entry name" value="MBT"/>
    <property type="match status" value="2"/>
</dbReference>
<dbReference type="CDD" id="cd09578">
    <property type="entry name" value="SAM_Scm"/>
    <property type="match status" value="1"/>
</dbReference>
<keyword evidence="3" id="KW-0217">Developmental protein</keyword>
<sequence length="647" mass="71525">GHFTWEKYLKETCAIPAPAHCFKQSYTPPANEFKISMKLEAQDPRNTTSTCIATVVGLTGARLRLRLDGSDNKNDFWRLVDSAEIQPIGNCEKNGGMLQPPLGFRLNASSWPMFLLKTLNGAEMAPVRIFHKEPPSPSQNFFKTGMKLEAVDRKNPHFICPATIGEVRGSEVLITFDGWRGAFDYWCRYDSRDIFPVGWCSLTGDNLQPPGTKVVIPKSPLPASEVNSEKPSMHSSTKTGLGHQQGQRRRKTGKKSGRTTKTLIHHPMPTPSKSVEPLKFPRKRGPKPGSKRKPRTLLNPAPTSPTTSTPEPDTSTVPQDAATIPSSAMQAPTVCIYLNKNGSTGPHLDKKKVQQLPDHFGPARASVVLQQAVQACIDCAYHQKTVFSFLKQGHGGEVISAEFDREQHTLNLPAVNSITYVLRFLEKLCHNLRSDNLFGNQPFTQNSHMQRSHQYDHDRYLPGETFVLGDGLPGPLEPRLDPMDSALNSVNASSHSRSSRDFRLPGYRHLQQPSSLSQGSSSALRRLSSGGAVHAGSRTCASSGCTFGQQETTSVPSPGSDRYPGSRDSARLSSRDPSAWTVEEVMQFIREADPQLGPHADLFRKHEIDGKALLLLRSDMMMKYMGLKLGPALKLTYHIDKLKQGKF</sequence>
<dbReference type="GO" id="GO:0042393">
    <property type="term" value="F:histone binding"/>
    <property type="evidence" value="ECO:0007669"/>
    <property type="project" value="TreeGrafter"/>
</dbReference>
<comment type="caution">
    <text evidence="15">The sequence shown here is derived from an EMBL/GenBank/DDBJ whole genome shotgun (WGS) entry which is preliminary data.</text>
</comment>
<evidence type="ECO:0000259" key="14">
    <source>
        <dbReference type="PROSITE" id="PS50105"/>
    </source>
</evidence>
<proteinExistence type="inferred from homology"/>
<evidence type="ECO:0000313" key="16">
    <source>
        <dbReference type="Proteomes" id="UP000580681"/>
    </source>
</evidence>
<comment type="subcellular location">
    <subcellularLocation>
        <location evidence="1">Nucleus</location>
    </subcellularLocation>
</comment>
<dbReference type="InterPro" id="IPR033763">
    <property type="entry name" value="SCML2_RBR"/>
</dbReference>
<dbReference type="PANTHER" id="PTHR12247">
    <property type="entry name" value="POLYCOMB GROUP PROTEIN"/>
    <property type="match status" value="1"/>
</dbReference>
<dbReference type="FunFam" id="2.30.30.140:FF:000016">
    <property type="entry name" value="polycomb protein SCMH1 isoform X1"/>
    <property type="match status" value="1"/>
</dbReference>
<dbReference type="PANTHER" id="PTHR12247:SF68">
    <property type="entry name" value="POLYCOMB PROTEIN SCMH1"/>
    <property type="match status" value="1"/>
</dbReference>
<dbReference type="InterPro" id="IPR047280">
    <property type="entry name" value="MBT_SCMH1_rpt2"/>
</dbReference>
<organism evidence="15 16">
    <name type="scientific">Emberiza fucata</name>
    <dbReference type="NCBI Taxonomy" id="337179"/>
    <lineage>
        <taxon>Eukaryota</taxon>
        <taxon>Metazoa</taxon>
        <taxon>Chordata</taxon>
        <taxon>Craniata</taxon>
        <taxon>Vertebrata</taxon>
        <taxon>Euteleostomi</taxon>
        <taxon>Archelosauria</taxon>
        <taxon>Archosauria</taxon>
        <taxon>Dinosauria</taxon>
        <taxon>Saurischia</taxon>
        <taxon>Theropoda</taxon>
        <taxon>Coelurosauria</taxon>
        <taxon>Aves</taxon>
        <taxon>Neognathae</taxon>
        <taxon>Neoaves</taxon>
        <taxon>Telluraves</taxon>
        <taxon>Australaves</taxon>
        <taxon>Passeriformes</taxon>
        <taxon>Passeroidea</taxon>
        <taxon>Fringillidae</taxon>
        <taxon>Emberizinae</taxon>
        <taxon>Emberizini</taxon>
        <taxon>Emberiza</taxon>
    </lineage>
</organism>
<feature type="compositionally biased region" description="Basic and acidic residues" evidence="13">
    <location>
        <begin position="564"/>
        <end position="574"/>
    </location>
</feature>
<feature type="region of interest" description="Disordered" evidence="13">
    <location>
        <begin position="211"/>
        <end position="320"/>
    </location>
</feature>
<dbReference type="CDD" id="cd20105">
    <property type="entry name" value="MBT_SCMH1_rpt1"/>
    <property type="match status" value="1"/>
</dbReference>
<dbReference type="SUPFAM" id="SSF63748">
    <property type="entry name" value="Tudor/PWWP/MBT"/>
    <property type="match status" value="2"/>
</dbReference>
<feature type="domain" description="SAM" evidence="14">
    <location>
        <begin position="580"/>
        <end position="645"/>
    </location>
</feature>
<reference evidence="15 16" key="1">
    <citation type="submission" date="2019-09" db="EMBL/GenBank/DDBJ databases">
        <title>Bird 10,000 Genomes (B10K) Project - Family phase.</title>
        <authorList>
            <person name="Zhang G."/>
        </authorList>
    </citation>
    <scope>NUCLEOTIDE SEQUENCE [LARGE SCALE GENOMIC DNA]</scope>
    <source>
        <strain evidence="15">B10K-DU-015-11</strain>
        <tissue evidence="15">Mixed tissue sample</tissue>
    </source>
</reference>
<evidence type="ECO:0000313" key="15">
    <source>
        <dbReference type="EMBL" id="NWR23363.1"/>
    </source>
</evidence>
<accession>A0A7K4VN51</accession>
<feature type="region of interest" description="Disordered" evidence="13">
    <location>
        <begin position="472"/>
        <end position="575"/>
    </location>
</feature>
<evidence type="ECO:0000256" key="6">
    <source>
        <dbReference type="ARBA" id="ARBA00023015"/>
    </source>
</evidence>
<dbReference type="Gene3D" id="1.10.150.50">
    <property type="entry name" value="Transcription Factor, Ets-1"/>
    <property type="match status" value="1"/>
</dbReference>
<feature type="compositionally biased region" description="Basic residues" evidence="13">
    <location>
        <begin position="280"/>
        <end position="295"/>
    </location>
</feature>
<protein>
    <recommendedName>
        <fullName evidence="10">Polycomb protein SCMH1</fullName>
    </recommendedName>
    <alternativeName>
        <fullName evidence="11">Sex comb on midleg homolog 1</fullName>
    </alternativeName>
</protein>
<evidence type="ECO:0000256" key="3">
    <source>
        <dbReference type="ARBA" id="ARBA00022473"/>
    </source>
</evidence>
<comment type="similarity">
    <text evidence="2">Belongs to the SCM family.</text>
</comment>
<dbReference type="InterPro" id="IPR038348">
    <property type="entry name" value="SLED_sf"/>
</dbReference>
<evidence type="ECO:0000256" key="9">
    <source>
        <dbReference type="ARBA" id="ARBA00059346"/>
    </source>
</evidence>
<evidence type="ECO:0000256" key="12">
    <source>
        <dbReference type="PROSITE-ProRule" id="PRU00459"/>
    </source>
</evidence>
<dbReference type="InterPro" id="IPR047279">
    <property type="entry name" value="MBT_SCMH1_rpt1"/>
</dbReference>
<feature type="compositionally biased region" description="Polar residues" evidence="13">
    <location>
        <begin position="539"/>
        <end position="557"/>
    </location>
</feature>
<keyword evidence="16" id="KW-1185">Reference proteome</keyword>
<dbReference type="InterPro" id="IPR050548">
    <property type="entry name" value="PcG_chromatin_remod_factors"/>
</dbReference>